<keyword evidence="8" id="KW-0418">Kinase</keyword>
<feature type="transmembrane region" description="Helical" evidence="17">
    <location>
        <begin position="454"/>
        <end position="476"/>
    </location>
</feature>
<dbReference type="InterPro" id="IPR013013">
    <property type="entry name" value="PTS_EIIC_1"/>
</dbReference>
<evidence type="ECO:0000256" key="5">
    <source>
        <dbReference type="ARBA" id="ARBA00022679"/>
    </source>
</evidence>
<dbReference type="InterPro" id="IPR050558">
    <property type="entry name" value="PTS_Sugar-Specific_Components"/>
</dbReference>
<dbReference type="InterPro" id="IPR011055">
    <property type="entry name" value="Dup_hybrid_motif"/>
</dbReference>
<comment type="function">
    <text evidence="12">The phosphoenolpyruvate-dependent sugar phosphotransferase system (sugar PTS), a major carbohydrate active transport system, catalyzes the phosphorylation of incoming sugar substrates concomitantly with their translocation across the cell membrane. This system is involved in sucrose transport.</text>
</comment>
<feature type="transmembrane region" description="Helical" evidence="17">
    <location>
        <begin position="348"/>
        <end position="369"/>
    </location>
</feature>
<dbReference type="FunFam" id="2.70.70.10:FF:000001">
    <property type="entry name" value="PTS system glucose-specific IIA component"/>
    <property type="match status" value="1"/>
</dbReference>
<dbReference type="PROSITE" id="PS51098">
    <property type="entry name" value="PTS_EIIB_TYPE_1"/>
    <property type="match status" value="1"/>
</dbReference>
<comment type="subcellular location">
    <subcellularLocation>
        <location evidence="1">Cell membrane</location>
        <topology evidence="1">Multi-pass membrane protein</topology>
    </subcellularLocation>
</comment>
<dbReference type="PANTHER" id="PTHR30175:SF1">
    <property type="entry name" value="PTS SYSTEM ARBUTIN-, CELLOBIOSE-, AND SALICIN-SPECIFIC EIIBC COMPONENT-RELATED"/>
    <property type="match status" value="1"/>
</dbReference>
<dbReference type="Proteomes" id="UP000006402">
    <property type="component" value="Unassembled WGS sequence"/>
</dbReference>
<protein>
    <recommendedName>
        <fullName evidence="14">PTS system sucrose-specific EIIBCA component</fullName>
        <ecNumber evidence="11">2.7.1.211</ecNumber>
    </recommendedName>
    <alternativeName>
        <fullName evidence="15">EIIBCA-Scr</fullName>
    </alternativeName>
</protein>
<feature type="domain" description="PTS EIIB type-1" evidence="19">
    <location>
        <begin position="18"/>
        <end position="100"/>
    </location>
</feature>
<gene>
    <name evidence="21" type="ORF">HMPREF1378_00153</name>
</gene>
<dbReference type="InterPro" id="IPR003352">
    <property type="entry name" value="PTS_EIIC"/>
</dbReference>
<keyword evidence="3" id="KW-1003">Cell membrane</keyword>
<feature type="active site" description="Phosphocysteine intermediate; for EIIB activity" evidence="16">
    <location>
        <position position="40"/>
    </location>
</feature>
<reference evidence="21 22" key="1">
    <citation type="submission" date="2012-04" db="EMBL/GenBank/DDBJ databases">
        <authorList>
            <person name="Weinstock G."/>
            <person name="Sodergren E."/>
            <person name="Lobos E.A."/>
            <person name="Fulton L."/>
            <person name="Fulton R."/>
            <person name="Courtney L."/>
            <person name="Fronick C."/>
            <person name="O'Laughlin M."/>
            <person name="Godfrey J."/>
            <person name="Wilson R.M."/>
            <person name="Miner T."/>
            <person name="Farmer C."/>
            <person name="Delehaunty K."/>
            <person name="Cordes M."/>
            <person name="Minx P."/>
            <person name="Tomlinson C."/>
            <person name="Chen J."/>
            <person name="Wollam A."/>
            <person name="Pepin K.H."/>
            <person name="Bhonagiri V."/>
            <person name="Zhang X."/>
            <person name="Suruliraj S."/>
            <person name="Warren W."/>
            <person name="Mitreva M."/>
            <person name="Mardis E.R."/>
            <person name="Wilson R.K."/>
        </authorList>
    </citation>
    <scope>NUCLEOTIDE SEQUENCE [LARGE SCALE GENOMIC DNA]</scope>
    <source>
        <strain evidence="21 22">R496</strain>
    </source>
</reference>
<dbReference type="PROSITE" id="PS01035">
    <property type="entry name" value="PTS_EIIB_TYPE_1_CYS"/>
    <property type="match status" value="1"/>
</dbReference>
<evidence type="ECO:0000256" key="16">
    <source>
        <dbReference type="PROSITE-ProRule" id="PRU00421"/>
    </source>
</evidence>
<dbReference type="PANTHER" id="PTHR30175">
    <property type="entry name" value="PHOSPHOTRANSFERASE SYSTEM TRANSPORT PROTEIN"/>
    <property type="match status" value="1"/>
</dbReference>
<feature type="transmembrane region" description="Helical" evidence="17">
    <location>
        <begin position="124"/>
        <end position="147"/>
    </location>
</feature>
<dbReference type="Pfam" id="PF00358">
    <property type="entry name" value="PTS_EIIA_1"/>
    <property type="match status" value="1"/>
</dbReference>
<keyword evidence="5" id="KW-0808">Transferase</keyword>
<dbReference type="PROSITE" id="PS51093">
    <property type="entry name" value="PTS_EIIA_TYPE_1"/>
    <property type="match status" value="1"/>
</dbReference>
<evidence type="ECO:0000256" key="7">
    <source>
        <dbReference type="ARBA" id="ARBA00022692"/>
    </source>
</evidence>
<evidence type="ECO:0000313" key="21">
    <source>
        <dbReference type="EMBL" id="EJX56037.1"/>
    </source>
</evidence>
<keyword evidence="6" id="KW-0598">Phosphotransferase system</keyword>
<evidence type="ECO:0000256" key="14">
    <source>
        <dbReference type="ARBA" id="ARBA00074554"/>
    </source>
</evidence>
<dbReference type="GO" id="GO:0015771">
    <property type="term" value="P:trehalose transport"/>
    <property type="evidence" value="ECO:0007669"/>
    <property type="project" value="TreeGrafter"/>
</dbReference>
<dbReference type="SUPFAM" id="SSF51261">
    <property type="entry name" value="Duplicated hybrid motif"/>
    <property type="match status" value="1"/>
</dbReference>
<evidence type="ECO:0000256" key="6">
    <source>
        <dbReference type="ARBA" id="ARBA00022683"/>
    </source>
</evidence>
<evidence type="ECO:0000256" key="10">
    <source>
        <dbReference type="ARBA" id="ARBA00023136"/>
    </source>
</evidence>
<accession>A0AAV3H0G5</accession>
<feature type="transmembrane region" description="Helical" evidence="17">
    <location>
        <begin position="268"/>
        <end position="293"/>
    </location>
</feature>
<feature type="transmembrane region" description="Helical" evidence="17">
    <location>
        <begin position="313"/>
        <end position="336"/>
    </location>
</feature>
<dbReference type="InterPro" id="IPR018113">
    <property type="entry name" value="PTrfase_EIIB_Cys"/>
</dbReference>
<dbReference type="Pfam" id="PF00367">
    <property type="entry name" value="PTS_EIIB"/>
    <property type="match status" value="1"/>
</dbReference>
<evidence type="ECO:0000256" key="11">
    <source>
        <dbReference type="ARBA" id="ARBA00044053"/>
    </source>
</evidence>
<evidence type="ECO:0000256" key="15">
    <source>
        <dbReference type="ARBA" id="ARBA00081008"/>
    </source>
</evidence>
<name>A0AAV3H0G5_ENTFC</name>
<keyword evidence="2" id="KW-0813">Transport</keyword>
<evidence type="ECO:0000313" key="22">
    <source>
        <dbReference type="Proteomes" id="UP000006402"/>
    </source>
</evidence>
<evidence type="ECO:0000259" key="20">
    <source>
        <dbReference type="PROSITE" id="PS51103"/>
    </source>
</evidence>
<comment type="catalytic activity">
    <reaction evidence="13">
        <text>N(pros)-phospho-L-histidyl-[protein](out) + sucrose = sucrose 6(G)-phosphate(in) + L-histidyl-[protein]</text>
        <dbReference type="Rhea" id="RHEA:49236"/>
        <dbReference type="Rhea" id="RHEA-COMP:9745"/>
        <dbReference type="Rhea" id="RHEA-COMP:9746"/>
        <dbReference type="ChEBI" id="CHEBI:17992"/>
        <dbReference type="ChEBI" id="CHEBI:29979"/>
        <dbReference type="ChEBI" id="CHEBI:64837"/>
        <dbReference type="ChEBI" id="CHEBI:91002"/>
        <dbReference type="EC" id="2.7.1.211"/>
    </reaction>
</comment>
<feature type="domain" description="PTS EIIA type-1" evidence="18">
    <location>
        <begin position="511"/>
        <end position="615"/>
    </location>
</feature>
<keyword evidence="10 17" id="KW-0472">Membrane</keyword>
<dbReference type="GO" id="GO:0016301">
    <property type="term" value="F:kinase activity"/>
    <property type="evidence" value="ECO:0007669"/>
    <property type="project" value="UniProtKB-KW"/>
</dbReference>
<dbReference type="AlphaFoldDB" id="A0AAV3H0G5"/>
<dbReference type="CDD" id="cd00212">
    <property type="entry name" value="PTS_IIB_glc"/>
    <property type="match status" value="1"/>
</dbReference>
<feature type="domain" description="PTS EIIC type-1" evidence="20">
    <location>
        <begin position="115"/>
        <end position="487"/>
    </location>
</feature>
<evidence type="ECO:0000259" key="19">
    <source>
        <dbReference type="PROSITE" id="PS51098"/>
    </source>
</evidence>
<dbReference type="PROSITE" id="PS51103">
    <property type="entry name" value="PTS_EIIC_TYPE_1"/>
    <property type="match status" value="1"/>
</dbReference>
<dbReference type="Pfam" id="PF02378">
    <property type="entry name" value="PTS_EIIC"/>
    <property type="match status" value="1"/>
</dbReference>
<dbReference type="FunFam" id="3.30.1360.60:FF:000001">
    <property type="entry name" value="PTS system glucose-specific IIBC component PtsG"/>
    <property type="match status" value="1"/>
</dbReference>
<dbReference type="EMBL" id="AMAH01000014">
    <property type="protein sequence ID" value="EJX56037.1"/>
    <property type="molecule type" value="Genomic_DNA"/>
</dbReference>
<evidence type="ECO:0000259" key="18">
    <source>
        <dbReference type="PROSITE" id="PS51093"/>
    </source>
</evidence>
<dbReference type="EC" id="2.7.1.211" evidence="11"/>
<dbReference type="Gene3D" id="3.30.1360.60">
    <property type="entry name" value="Glucose permease domain IIB"/>
    <property type="match status" value="1"/>
</dbReference>
<evidence type="ECO:0000256" key="8">
    <source>
        <dbReference type="ARBA" id="ARBA00022777"/>
    </source>
</evidence>
<evidence type="ECO:0000256" key="2">
    <source>
        <dbReference type="ARBA" id="ARBA00022448"/>
    </source>
</evidence>
<evidence type="ECO:0000256" key="3">
    <source>
        <dbReference type="ARBA" id="ARBA00022475"/>
    </source>
</evidence>
<dbReference type="GO" id="GO:0090589">
    <property type="term" value="F:protein-phosphocysteine-trehalose phosphotransferase system transporter activity"/>
    <property type="evidence" value="ECO:0007669"/>
    <property type="project" value="TreeGrafter"/>
</dbReference>
<comment type="caution">
    <text evidence="21">The sequence shown here is derived from an EMBL/GenBank/DDBJ whole genome shotgun (WGS) entry which is preliminary data.</text>
</comment>
<dbReference type="PROSITE" id="PS00371">
    <property type="entry name" value="PTS_EIIA_TYPE_1_HIS"/>
    <property type="match status" value="1"/>
</dbReference>
<proteinExistence type="predicted"/>
<evidence type="ECO:0000256" key="1">
    <source>
        <dbReference type="ARBA" id="ARBA00004651"/>
    </source>
</evidence>
<feature type="transmembrane region" description="Helical" evidence="17">
    <location>
        <begin position="239"/>
        <end position="256"/>
    </location>
</feature>
<keyword evidence="9 17" id="KW-1133">Transmembrane helix</keyword>
<dbReference type="InterPro" id="IPR001996">
    <property type="entry name" value="PTS_IIB_1"/>
</dbReference>
<feature type="transmembrane region" description="Helical" evidence="17">
    <location>
        <begin position="408"/>
        <end position="425"/>
    </location>
</feature>
<feature type="transmembrane region" description="Helical" evidence="17">
    <location>
        <begin position="381"/>
        <end position="401"/>
    </location>
</feature>
<dbReference type="InterPro" id="IPR036878">
    <property type="entry name" value="Glu_permease_IIB"/>
</dbReference>
<dbReference type="GO" id="GO:0009401">
    <property type="term" value="P:phosphoenolpyruvate-dependent sugar phosphotransferase system"/>
    <property type="evidence" value="ECO:0007669"/>
    <property type="project" value="UniProtKB-KW"/>
</dbReference>
<dbReference type="SUPFAM" id="SSF55604">
    <property type="entry name" value="Glucose permease domain IIB"/>
    <property type="match status" value="1"/>
</dbReference>
<sequence>MAKPSTNKLEGIEMGKYQELASKIVENVGGKENINGLTHCITRLRFKLKNEEKANDEILKNMDGVVTVMRAGGQYQVVIGNHVPVVFEEVIRAGNLTFDEAVSTEKMRPFDMLIDGISGCFQPFLAILAAGGMIRGLTALLVFLGAFDRGSGTFVMFDNIGDSVFQFMPVIIGLTAARKFKVNEFVGMLLGAALMNPSLSLEALSGAAEAPLTTIFSGTIFEAPIYQTVFGIPWIARNYASSVIPIIFIVLLASQIQKPIKKLVPEMIANFFVPFFTVLITMPLGFLLVGPAFTFATDILMAGFETLLALSPVIYGAIVGFFWQILMMFGLHWAIVPMGLMQYSVNGWQNIMTPVAVVSFGQTAALTALYFKLRNPKDKAIAIPAIVSGIVGITEPAIYGFTLPRKKIFIFTCVGGALGGAYSGLMNLTSWNQGGLGIFTIPNYIRPDGNLTDVINVLIGIAIAMVVSFALTFFFWKEEADETDDRQKTSGKEIVKTPIQGQIAPLNAAKDAAFAQGTLGRGILIYPEKGEVRAPFDGTVMTLFPTKHAIGMVSEAGLELLIHVGLDTVQLEGKYFKSLVQQGERVKQGDLLLRFDKKKIEEEGYSLETPVIVTNYTDYLDILENQGETVGPDDALITALT</sequence>
<dbReference type="NCBIfam" id="TIGR01995">
    <property type="entry name" value="PTS-II-ABC-beta"/>
    <property type="match status" value="1"/>
</dbReference>
<evidence type="ECO:0000256" key="17">
    <source>
        <dbReference type="SAM" id="Phobius"/>
    </source>
</evidence>
<keyword evidence="7 17" id="KW-0812">Transmembrane</keyword>
<dbReference type="GO" id="GO:0005886">
    <property type="term" value="C:plasma membrane"/>
    <property type="evidence" value="ECO:0007669"/>
    <property type="project" value="UniProtKB-SubCell"/>
</dbReference>
<keyword evidence="4" id="KW-0762">Sugar transport</keyword>
<dbReference type="GO" id="GO:0008982">
    <property type="term" value="F:protein-N(PI)-phosphohistidine-sugar phosphotransferase activity"/>
    <property type="evidence" value="ECO:0007669"/>
    <property type="project" value="InterPro"/>
</dbReference>
<dbReference type="InterPro" id="IPR001127">
    <property type="entry name" value="PTS_EIIA_1_perm"/>
</dbReference>
<organism evidence="21 22">
    <name type="scientific">Enterococcus faecium R496</name>
    <dbReference type="NCBI Taxonomy" id="1134836"/>
    <lineage>
        <taxon>Bacteria</taxon>
        <taxon>Bacillati</taxon>
        <taxon>Bacillota</taxon>
        <taxon>Bacilli</taxon>
        <taxon>Lactobacillales</taxon>
        <taxon>Enterococcaceae</taxon>
        <taxon>Enterococcus</taxon>
    </lineage>
</organism>
<dbReference type="Gene3D" id="2.70.70.10">
    <property type="entry name" value="Glucose Permease (Domain IIA)"/>
    <property type="match status" value="1"/>
</dbReference>
<evidence type="ECO:0000256" key="4">
    <source>
        <dbReference type="ARBA" id="ARBA00022597"/>
    </source>
</evidence>
<evidence type="ECO:0000256" key="9">
    <source>
        <dbReference type="ARBA" id="ARBA00022989"/>
    </source>
</evidence>
<dbReference type="NCBIfam" id="TIGR00830">
    <property type="entry name" value="PTBA"/>
    <property type="match status" value="1"/>
</dbReference>
<evidence type="ECO:0000256" key="13">
    <source>
        <dbReference type="ARBA" id="ARBA00048931"/>
    </source>
</evidence>
<dbReference type="InterPro" id="IPR011297">
    <property type="entry name" value="PTS_IIABC_b_glu"/>
</dbReference>
<evidence type="ECO:0000256" key="12">
    <source>
        <dbReference type="ARBA" id="ARBA00045139"/>
    </source>
</evidence>